<sequence>MQQHHHKTPEDYGWRLKRRLRSRLSEELEDVRRDRDRVIFSYWWNLSE</sequence>
<reference evidence="1 2" key="1">
    <citation type="submission" date="2022-04" db="EMBL/GenBank/DDBJ databases">
        <title>Positive selection, recombination, and allopatry shape intraspecific diversity of widespread and dominant cyanobacteria.</title>
        <authorList>
            <person name="Wei J."/>
            <person name="Shu W."/>
            <person name="Hu C."/>
        </authorList>
    </citation>
    <scope>NUCLEOTIDE SEQUENCE [LARGE SCALE GENOMIC DNA]</scope>
    <source>
        <strain evidence="1 2">GB2-A5</strain>
    </source>
</reference>
<name>A0ABV0JMJ3_9CYAN</name>
<proteinExistence type="predicted"/>
<dbReference type="Proteomes" id="UP001442494">
    <property type="component" value="Unassembled WGS sequence"/>
</dbReference>
<dbReference type="RefSeq" id="WP_190426890.1">
    <property type="nucleotide sequence ID" value="NZ_JAMPKK010000016.1"/>
</dbReference>
<keyword evidence="2" id="KW-1185">Reference proteome</keyword>
<organism evidence="1 2">
    <name type="scientific">Funiculus sociatus GB2-A5</name>
    <dbReference type="NCBI Taxonomy" id="2933946"/>
    <lineage>
        <taxon>Bacteria</taxon>
        <taxon>Bacillati</taxon>
        <taxon>Cyanobacteriota</taxon>
        <taxon>Cyanophyceae</taxon>
        <taxon>Coleofasciculales</taxon>
        <taxon>Coleofasciculaceae</taxon>
        <taxon>Funiculus</taxon>
    </lineage>
</organism>
<evidence type="ECO:0000313" key="1">
    <source>
        <dbReference type="EMBL" id="MEP0864659.1"/>
    </source>
</evidence>
<protein>
    <submittedName>
        <fullName evidence="1">Uncharacterized protein</fullName>
    </submittedName>
</protein>
<evidence type="ECO:0000313" key="2">
    <source>
        <dbReference type="Proteomes" id="UP001442494"/>
    </source>
</evidence>
<gene>
    <name evidence="1" type="ORF">NDI37_09270</name>
</gene>
<dbReference type="EMBL" id="JAMPKK010000016">
    <property type="protein sequence ID" value="MEP0864659.1"/>
    <property type="molecule type" value="Genomic_DNA"/>
</dbReference>
<comment type="caution">
    <text evidence="1">The sequence shown here is derived from an EMBL/GenBank/DDBJ whole genome shotgun (WGS) entry which is preliminary data.</text>
</comment>
<accession>A0ABV0JMJ3</accession>